<dbReference type="SUPFAM" id="SSF55874">
    <property type="entry name" value="ATPase domain of HSP90 chaperone/DNA topoisomerase II/histidine kinase"/>
    <property type="match status" value="1"/>
</dbReference>
<evidence type="ECO:0000259" key="9">
    <source>
        <dbReference type="PROSITE" id="PS50885"/>
    </source>
</evidence>
<evidence type="ECO:0000256" key="7">
    <source>
        <dbReference type="SAM" id="Phobius"/>
    </source>
</evidence>
<dbReference type="CDD" id="cd06225">
    <property type="entry name" value="HAMP"/>
    <property type="match status" value="1"/>
</dbReference>
<keyword evidence="6 10" id="KW-0418">Kinase</keyword>
<dbReference type="PROSITE" id="PS50885">
    <property type="entry name" value="HAMP"/>
    <property type="match status" value="1"/>
</dbReference>
<feature type="domain" description="HAMP" evidence="9">
    <location>
        <begin position="230"/>
        <end position="282"/>
    </location>
</feature>
<dbReference type="Pfam" id="PF00672">
    <property type="entry name" value="HAMP"/>
    <property type="match status" value="1"/>
</dbReference>
<keyword evidence="7" id="KW-1133">Transmembrane helix</keyword>
<dbReference type="SUPFAM" id="SSF158472">
    <property type="entry name" value="HAMP domain-like"/>
    <property type="match status" value="1"/>
</dbReference>
<dbReference type="Gene3D" id="1.10.287.130">
    <property type="match status" value="1"/>
</dbReference>
<dbReference type="Pfam" id="PF02518">
    <property type="entry name" value="HATPase_c"/>
    <property type="match status" value="1"/>
</dbReference>
<accession>A0A1W2G5L1</accession>
<dbReference type="PANTHER" id="PTHR42878:SF15">
    <property type="entry name" value="BACTERIOPHYTOCHROME"/>
    <property type="match status" value="1"/>
</dbReference>
<keyword evidence="11" id="KW-1185">Reference proteome</keyword>
<dbReference type="SMART" id="SM00388">
    <property type="entry name" value="HisKA"/>
    <property type="match status" value="1"/>
</dbReference>
<name>A0A1W2G5L1_REIFA</name>
<dbReference type="GO" id="GO:0000156">
    <property type="term" value="F:phosphorelay response regulator activity"/>
    <property type="evidence" value="ECO:0007669"/>
    <property type="project" value="TreeGrafter"/>
</dbReference>
<dbReference type="EMBL" id="FWYF01000001">
    <property type="protein sequence ID" value="SMD31732.1"/>
    <property type="molecule type" value="Genomic_DNA"/>
</dbReference>
<keyword evidence="4" id="KW-0597">Phosphoprotein</keyword>
<feature type="transmembrane region" description="Helical" evidence="7">
    <location>
        <begin position="12"/>
        <end position="33"/>
    </location>
</feature>
<dbReference type="InterPro" id="IPR003660">
    <property type="entry name" value="HAMP_dom"/>
</dbReference>
<dbReference type="GO" id="GO:0000155">
    <property type="term" value="F:phosphorelay sensor kinase activity"/>
    <property type="evidence" value="ECO:0007669"/>
    <property type="project" value="InterPro"/>
</dbReference>
<comment type="catalytic activity">
    <reaction evidence="1">
        <text>ATP + protein L-histidine = ADP + protein N-phospho-L-histidine.</text>
        <dbReference type="EC" id="2.7.13.3"/>
    </reaction>
</comment>
<dbReference type="RefSeq" id="WP_084370433.1">
    <property type="nucleotide sequence ID" value="NZ_FWYF01000001.1"/>
</dbReference>
<dbReference type="SUPFAM" id="SSF47384">
    <property type="entry name" value="Homodimeric domain of signal transducing histidine kinase"/>
    <property type="match status" value="1"/>
</dbReference>
<evidence type="ECO:0000259" key="8">
    <source>
        <dbReference type="PROSITE" id="PS50109"/>
    </source>
</evidence>
<keyword evidence="5" id="KW-0808">Transferase</keyword>
<dbReference type="AlphaFoldDB" id="A0A1W2G5L1"/>
<evidence type="ECO:0000313" key="11">
    <source>
        <dbReference type="Proteomes" id="UP000192472"/>
    </source>
</evidence>
<dbReference type="PROSITE" id="PS50109">
    <property type="entry name" value="HIS_KIN"/>
    <property type="match status" value="1"/>
</dbReference>
<organism evidence="10 11">
    <name type="scientific">Reichenbachiella faecimaris</name>
    <dbReference type="NCBI Taxonomy" id="692418"/>
    <lineage>
        <taxon>Bacteria</taxon>
        <taxon>Pseudomonadati</taxon>
        <taxon>Bacteroidota</taxon>
        <taxon>Cytophagia</taxon>
        <taxon>Cytophagales</taxon>
        <taxon>Reichenbachiellaceae</taxon>
        <taxon>Reichenbachiella</taxon>
    </lineage>
</organism>
<dbReference type="InterPro" id="IPR036097">
    <property type="entry name" value="HisK_dim/P_sf"/>
</dbReference>
<reference evidence="10 11" key="1">
    <citation type="submission" date="2017-04" db="EMBL/GenBank/DDBJ databases">
        <authorList>
            <person name="Afonso C.L."/>
            <person name="Miller P.J."/>
            <person name="Scott M.A."/>
            <person name="Spackman E."/>
            <person name="Goraichik I."/>
            <person name="Dimitrov K.M."/>
            <person name="Suarez D.L."/>
            <person name="Swayne D.E."/>
        </authorList>
    </citation>
    <scope>NUCLEOTIDE SEQUENCE [LARGE SCALE GENOMIC DNA]</scope>
    <source>
        <strain evidence="10 11">DSM 26133</strain>
    </source>
</reference>
<keyword evidence="7" id="KW-0472">Membrane</keyword>
<feature type="domain" description="Histidine kinase" evidence="8">
    <location>
        <begin position="293"/>
        <end position="507"/>
    </location>
</feature>
<proteinExistence type="predicted"/>
<gene>
    <name evidence="10" type="ORF">SAMN04488029_0067</name>
</gene>
<sequence length="507" mass="57882">MKNKVRDTILKRSSFIILMLLILSAFALLRMLATHQDIDDVARIDLPLVEILTQIETNQLEQSINFERAIRYAEEFDKHQFARENFLRADSTFRYLAAIVDQDLLDADEQVQRALRNTTSSSQLSKLRTLEVALTKLESEHTSYENHAIEVMELLEEGDVASAMLKSDKVESEENEFNSQIEGVLMRLEMFTESQVESVEQEEELSMQWIVVLTIFFTTLSLVAVYTFSYKIWVPLEQIRKGAERLGAGNLDTRIQLKPESITEDLVDAFNNMADRLQDAQEEIERFTHFSYSTAHDLKAPVNNMKSLIEMLENTKMGDNSYDTVLKNVKRSADQLSMTVNALNDVNHLRASLNQDAQMVSFDKVLAEVAQGMLQDIKDSNATFRKDFSACKQINYPPLHLKSIMQNLLTNAVKYKNPEKPLVIEIKTLVNKGRVTLVVKDTGLGFDAVKYKEEIMKPFVRLHSHVNGSGLGMYIISTILSYHHGEMIVDSRPKQGAKFTVHLNEMD</sequence>
<dbReference type="InterPro" id="IPR003594">
    <property type="entry name" value="HATPase_dom"/>
</dbReference>
<protein>
    <recommendedName>
        <fullName evidence="3">histidine kinase</fullName>
        <ecNumber evidence="3">2.7.13.3</ecNumber>
    </recommendedName>
</protein>
<dbReference type="InterPro" id="IPR036890">
    <property type="entry name" value="HATPase_C_sf"/>
</dbReference>
<dbReference type="SMART" id="SM00304">
    <property type="entry name" value="HAMP"/>
    <property type="match status" value="1"/>
</dbReference>
<dbReference type="CDD" id="cd00082">
    <property type="entry name" value="HisKA"/>
    <property type="match status" value="1"/>
</dbReference>
<dbReference type="InterPro" id="IPR050351">
    <property type="entry name" value="BphY/WalK/GraS-like"/>
</dbReference>
<dbReference type="Gene3D" id="6.10.340.10">
    <property type="match status" value="1"/>
</dbReference>
<evidence type="ECO:0000256" key="6">
    <source>
        <dbReference type="ARBA" id="ARBA00022777"/>
    </source>
</evidence>
<dbReference type="PANTHER" id="PTHR42878">
    <property type="entry name" value="TWO-COMPONENT HISTIDINE KINASE"/>
    <property type="match status" value="1"/>
</dbReference>
<evidence type="ECO:0000256" key="4">
    <source>
        <dbReference type="ARBA" id="ARBA00022553"/>
    </source>
</evidence>
<dbReference type="Gene3D" id="3.30.565.10">
    <property type="entry name" value="Histidine kinase-like ATPase, C-terminal domain"/>
    <property type="match status" value="1"/>
</dbReference>
<dbReference type="GO" id="GO:0016020">
    <property type="term" value="C:membrane"/>
    <property type="evidence" value="ECO:0007669"/>
    <property type="project" value="UniProtKB-SubCell"/>
</dbReference>
<dbReference type="EC" id="2.7.13.3" evidence="3"/>
<evidence type="ECO:0000313" key="10">
    <source>
        <dbReference type="EMBL" id="SMD31732.1"/>
    </source>
</evidence>
<dbReference type="InterPro" id="IPR005467">
    <property type="entry name" value="His_kinase_dom"/>
</dbReference>
<dbReference type="STRING" id="692418.SAMN04488029_0067"/>
<dbReference type="SMART" id="SM00387">
    <property type="entry name" value="HATPase_c"/>
    <property type="match status" value="1"/>
</dbReference>
<comment type="subcellular location">
    <subcellularLocation>
        <location evidence="2">Membrane</location>
    </subcellularLocation>
</comment>
<dbReference type="InterPro" id="IPR003661">
    <property type="entry name" value="HisK_dim/P_dom"/>
</dbReference>
<dbReference type="Proteomes" id="UP000192472">
    <property type="component" value="Unassembled WGS sequence"/>
</dbReference>
<evidence type="ECO:0000256" key="1">
    <source>
        <dbReference type="ARBA" id="ARBA00000085"/>
    </source>
</evidence>
<dbReference type="GO" id="GO:0007234">
    <property type="term" value="P:osmosensory signaling via phosphorelay pathway"/>
    <property type="evidence" value="ECO:0007669"/>
    <property type="project" value="TreeGrafter"/>
</dbReference>
<dbReference type="PRINTS" id="PR00344">
    <property type="entry name" value="BCTRLSENSOR"/>
</dbReference>
<evidence type="ECO:0000256" key="5">
    <source>
        <dbReference type="ARBA" id="ARBA00022679"/>
    </source>
</evidence>
<dbReference type="GO" id="GO:0030295">
    <property type="term" value="F:protein kinase activator activity"/>
    <property type="evidence" value="ECO:0007669"/>
    <property type="project" value="TreeGrafter"/>
</dbReference>
<keyword evidence="7" id="KW-0812">Transmembrane</keyword>
<evidence type="ECO:0000256" key="2">
    <source>
        <dbReference type="ARBA" id="ARBA00004370"/>
    </source>
</evidence>
<dbReference type="InterPro" id="IPR004358">
    <property type="entry name" value="Sig_transdc_His_kin-like_C"/>
</dbReference>
<dbReference type="OrthoDB" id="9766459at2"/>
<evidence type="ECO:0000256" key="3">
    <source>
        <dbReference type="ARBA" id="ARBA00012438"/>
    </source>
</evidence>